<evidence type="ECO:0000256" key="2">
    <source>
        <dbReference type="SAM" id="Phobius"/>
    </source>
</evidence>
<keyword evidence="2" id="KW-0812">Transmembrane</keyword>
<reference evidence="5 6" key="1">
    <citation type="journal article" date="2023" name="Arcadia Sci">
        <title>De novo assembly of a long-read Amblyomma americanum tick genome.</title>
        <authorList>
            <person name="Chou S."/>
            <person name="Poskanzer K.E."/>
            <person name="Rollins M."/>
            <person name="Thuy-Boun P.S."/>
        </authorList>
    </citation>
    <scope>NUCLEOTIDE SEQUENCE [LARGE SCALE GENOMIC DNA]</scope>
    <source>
        <strain evidence="5">F_SG_1</strain>
        <tissue evidence="5">Salivary glands</tissue>
    </source>
</reference>
<feature type="domain" description="VWFA" evidence="4">
    <location>
        <begin position="322"/>
        <end position="546"/>
    </location>
</feature>
<dbReference type="NCBIfam" id="NF041940">
    <property type="entry name" value="choice_anch_X"/>
    <property type="match status" value="2"/>
</dbReference>
<accession>A0AAQ4DV64</accession>
<dbReference type="InterPro" id="IPR013642">
    <property type="entry name" value="CLCA_N"/>
</dbReference>
<dbReference type="CDD" id="cd00198">
    <property type="entry name" value="vWFA"/>
    <property type="match status" value="1"/>
</dbReference>
<evidence type="ECO:0000256" key="1">
    <source>
        <dbReference type="SAM" id="MobiDB-lite"/>
    </source>
</evidence>
<keyword evidence="2" id="KW-1133">Transmembrane helix</keyword>
<sequence>MRRGPHDEMAKALGAAIGMLLCLSFAASLNIDVNDGGYREVLVSIGRQVPYSESIVENIKALFRSSSAFLHRATNGRVYFKHVVIEAPNTWPKRDSARSRSSSSFQQSDVRVDLPSAPHCDGPFTQQLRPCGHPGDFIQLTPHFLAQINNATARKELNPAFVFVHEWAHFRYGVFDEYGSRDDSRYPLTYCHRGKVKLNSCSDRITFAARTAEGGRCGVDRKCRLSKDCLVSFHAPSGDPIESSIMFMPYVANVSRFCDNRGGIRHHNPFAPSKQNSLCKGKSTWEVITSSVDFQMLPRCNVSKRIQVSFKEVQQKDDVTPRVVLVLDVSGSMNRNGSVKAQPAMSTTVTMPPGRSDARGRSGCKSDGKRMAARCPRPSRIDEHSRIEFLKEAATRYIEDIEDDSRRLAIVTFSYGAKLAHSLMPVNASTRKGFMAAIQKLCANGPTCIGCGVRRALELLRTDTESPEGAVIILMSDGQENRCPHIATVLPRVAREKAIVTTLALGVQADHRLELLATATGGKAYAFQDLWGDLALGIETAFVEASTAQDDHAPRTLMIMQDAQTFRTSTMRQFLLDPDVGNGTWVYVTRASIESVPMEAWLVDPDGKKCEACPQSVHGARITLSIPSPAKVGVWELHMRTSSSVEIKVNIQVHSGARRDAVEPIRVTCEVGSGIVSRPEEAVIYAKVTKGKKAVLNAAVLAEVYGPNQPHRSTLRLHDDGSAPDNHADDGTYSGYFTKFTGRGRYAVTAHITNQNGTRLAYPSGSSGSLIGTTMSYTSKSSALLYASEHPLDDFIMVDALSLDVTGSTAATTEEVANFQRVSLGGAFQVTDDIKEEQVPPGDVGDLAVNDVRTGDIGTVLVQLSWTWPGAHMTHGAAAYVEIRTSRDYDNLKTGFENATDICNGYFVDGSLEALPSGSKHTVTVSLLNSIFTTANYSALDRNAYLAIRAGNSAGILPPARMRWAVSAAVVLVWLLSTGASLEIDTTDGGYKNVVVSISEAVPYNESLIQDIKVRHFCEKSDGIRRHNPFSPNKQNDLCRQKSTWEVISGNADFQLLPNPDPLKPIDVSFEEVQQRQDLAQRVVLVLDVSGSMNLLTTATETPEGAIIVLMSDGKESRNPRVKNVLPDVLSSKVTVSTIALGATADENLEKLASLTRGKAYAFQDLYGNVALGMEAAFVEATTPPSELTARSLTLVDALEVLDGTLVKTFQVDADVGNETVVYVKSNSLQVVQVEAWLVDPSGQRCQACQQTASGADITIHIPNRAEVGMWTLHLRSPGTSKLEVSVQVKSRARKGNVTPVQVSCEMRSMLVDRPDTAVVYAKVTKGKKVVLNAAVFAEVYGPNIPHESTLELHDDGRDPDNHADDGTYSGYFTKFTGKGRYVVKAHVSHQKTTQLAYAVGGSGCGFDSVLLSEAAAPSATGLNSASAFKLDDFLVVNATGVAASANKTGVEALEPFQRVASGGSFQVTANILENQVPPGDIRDLAAAHVRPGENDTLLVQLTWTWRGAHLTHGNASSVEIRAGKDYVKIQSDFESQIKITKDNIIEGNLDPLPSGALHDVVLSLPSVFATRQDGALRWESYLAARLTNYDGLKSNTSNVVQLLHTSSPATTTVASTTEVNTPTVTTAGMSTTKEAAVTEALTTIPPPVSTESATSQATTTVVSTTATTAEALASDTTTAGATTADIITTEKATTKKTPNTTPQSGETFTMIITYYVSRATANVGTTTEENSPSEVATSENPAVTSVTFPSTPYLQLISAPPTRSRSLDVFFLLSKWIPIGGAVAIVVAATVAAIFTIVKSKNPNAIRAFVRRPKRREETAA</sequence>
<dbReference type="InterPro" id="IPR051266">
    <property type="entry name" value="CLCR"/>
</dbReference>
<keyword evidence="3" id="KW-0732">Signal</keyword>
<evidence type="ECO:0000313" key="5">
    <source>
        <dbReference type="EMBL" id="KAK8766354.1"/>
    </source>
</evidence>
<proteinExistence type="predicted"/>
<feature type="transmembrane region" description="Helical" evidence="2">
    <location>
        <begin position="1777"/>
        <end position="1799"/>
    </location>
</feature>
<dbReference type="Pfam" id="PF00092">
    <property type="entry name" value="VWA"/>
    <property type="match status" value="1"/>
</dbReference>
<dbReference type="InterPro" id="IPR036465">
    <property type="entry name" value="vWFA_dom_sf"/>
</dbReference>
<evidence type="ECO:0000313" key="6">
    <source>
        <dbReference type="Proteomes" id="UP001321473"/>
    </source>
</evidence>
<evidence type="ECO:0000256" key="3">
    <source>
        <dbReference type="SAM" id="SignalP"/>
    </source>
</evidence>
<gene>
    <name evidence="5" type="ORF">V5799_006862</name>
</gene>
<dbReference type="PANTHER" id="PTHR10579:SF177">
    <property type="entry name" value="CALCIUM-ACTIVATED CHLORIDE CHANNEL REGULATOR 4-LIKE PROTEIN"/>
    <property type="match status" value="1"/>
</dbReference>
<dbReference type="SUPFAM" id="SSF53300">
    <property type="entry name" value="vWA-like"/>
    <property type="match status" value="1"/>
</dbReference>
<dbReference type="Pfam" id="PF08434">
    <property type="entry name" value="CLCA"/>
    <property type="match status" value="1"/>
</dbReference>
<organism evidence="5 6">
    <name type="scientific">Amblyomma americanum</name>
    <name type="common">Lone star tick</name>
    <dbReference type="NCBI Taxonomy" id="6943"/>
    <lineage>
        <taxon>Eukaryota</taxon>
        <taxon>Metazoa</taxon>
        <taxon>Ecdysozoa</taxon>
        <taxon>Arthropoda</taxon>
        <taxon>Chelicerata</taxon>
        <taxon>Arachnida</taxon>
        <taxon>Acari</taxon>
        <taxon>Parasitiformes</taxon>
        <taxon>Ixodida</taxon>
        <taxon>Ixodoidea</taxon>
        <taxon>Ixodidae</taxon>
        <taxon>Amblyomminae</taxon>
        <taxon>Amblyomma</taxon>
    </lineage>
</organism>
<dbReference type="Proteomes" id="UP001321473">
    <property type="component" value="Unassembled WGS sequence"/>
</dbReference>
<keyword evidence="6" id="KW-1185">Reference proteome</keyword>
<keyword evidence="2" id="KW-0472">Membrane</keyword>
<comment type="caution">
    <text evidence="5">The sequence shown here is derived from an EMBL/GenBank/DDBJ whole genome shotgun (WGS) entry which is preliminary data.</text>
</comment>
<feature type="chain" id="PRO_5042992699" description="VWFA domain-containing protein" evidence="3">
    <location>
        <begin position="29"/>
        <end position="1822"/>
    </location>
</feature>
<dbReference type="GO" id="GO:0032991">
    <property type="term" value="C:protein-containing complex"/>
    <property type="evidence" value="ECO:0007669"/>
    <property type="project" value="UniProtKB-ARBA"/>
</dbReference>
<name>A0AAQ4DV64_AMBAM</name>
<dbReference type="Pfam" id="PF13768">
    <property type="entry name" value="VWA_3"/>
    <property type="match status" value="1"/>
</dbReference>
<feature type="region of interest" description="Disordered" evidence="1">
    <location>
        <begin position="336"/>
        <end position="377"/>
    </location>
</feature>
<feature type="signal peptide" evidence="3">
    <location>
        <begin position="1"/>
        <end position="28"/>
    </location>
</feature>
<dbReference type="PANTHER" id="PTHR10579">
    <property type="entry name" value="CALCIUM-ACTIVATED CHLORIDE CHANNEL REGULATOR"/>
    <property type="match status" value="1"/>
</dbReference>
<dbReference type="Gene3D" id="3.40.50.410">
    <property type="entry name" value="von Willebrand factor, type A domain"/>
    <property type="match status" value="2"/>
</dbReference>
<feature type="compositionally biased region" description="Polar residues" evidence="1">
    <location>
        <begin position="336"/>
        <end position="350"/>
    </location>
</feature>
<dbReference type="EMBL" id="JARKHS020026423">
    <property type="protein sequence ID" value="KAK8766354.1"/>
    <property type="molecule type" value="Genomic_DNA"/>
</dbReference>
<evidence type="ECO:0000259" key="4">
    <source>
        <dbReference type="PROSITE" id="PS50234"/>
    </source>
</evidence>
<dbReference type="SMART" id="SM00327">
    <property type="entry name" value="VWA"/>
    <property type="match status" value="1"/>
</dbReference>
<dbReference type="InterPro" id="IPR002035">
    <property type="entry name" value="VWF_A"/>
</dbReference>
<feature type="compositionally biased region" description="Basic and acidic residues" evidence="1">
    <location>
        <begin position="356"/>
        <end position="370"/>
    </location>
</feature>
<dbReference type="PROSITE" id="PS50234">
    <property type="entry name" value="VWFA"/>
    <property type="match status" value="1"/>
</dbReference>
<protein>
    <recommendedName>
        <fullName evidence="4">VWFA domain-containing protein</fullName>
    </recommendedName>
</protein>